<dbReference type="InterPro" id="IPR005837">
    <property type="entry name" value="FliP"/>
</dbReference>
<keyword evidence="6 12" id="KW-1005">Bacterial flagellum biogenesis</keyword>
<comment type="function">
    <text evidence="12">Plays a role in the flagellum-specific transport system.</text>
</comment>
<feature type="transmembrane region" description="Helical" evidence="12">
    <location>
        <begin position="100"/>
        <end position="130"/>
    </location>
</feature>
<keyword evidence="8 12" id="KW-1133">Transmembrane helix</keyword>
<organism evidence="15 16">
    <name type="scientific">Novosphingobium nitrogenifigens DSM 19370</name>
    <dbReference type="NCBI Taxonomy" id="983920"/>
    <lineage>
        <taxon>Bacteria</taxon>
        <taxon>Pseudomonadati</taxon>
        <taxon>Pseudomonadota</taxon>
        <taxon>Alphaproteobacteria</taxon>
        <taxon>Sphingomonadales</taxon>
        <taxon>Sphingomonadaceae</taxon>
        <taxon>Novosphingobium</taxon>
    </lineage>
</organism>
<evidence type="ECO:0000256" key="4">
    <source>
        <dbReference type="ARBA" id="ARBA00022475"/>
    </source>
</evidence>
<dbReference type="NCBIfam" id="NF009438">
    <property type="entry name" value="PRK12797.1"/>
    <property type="match status" value="1"/>
</dbReference>
<protein>
    <recommendedName>
        <fullName evidence="2 12">Flagellar biosynthetic protein FliP</fullName>
    </recommendedName>
</protein>
<dbReference type="STRING" id="983920.Y88_1593"/>
<feature type="transmembrane region" description="Helical" evidence="12">
    <location>
        <begin position="142"/>
        <end position="161"/>
    </location>
</feature>
<evidence type="ECO:0000256" key="14">
    <source>
        <dbReference type="SAM" id="SignalP"/>
    </source>
</evidence>
<gene>
    <name evidence="12" type="primary">fliP</name>
    <name evidence="15" type="ORF">Y88_1593</name>
</gene>
<feature type="transmembrane region" description="Helical" evidence="12">
    <location>
        <begin position="279"/>
        <end position="299"/>
    </location>
</feature>
<dbReference type="PROSITE" id="PS01061">
    <property type="entry name" value="FLIP_2"/>
    <property type="match status" value="1"/>
</dbReference>
<dbReference type="PRINTS" id="PR00951">
    <property type="entry name" value="FLGBIOSNFLIP"/>
</dbReference>
<comment type="caution">
    <text evidence="15">The sequence shown here is derived from an EMBL/GenBank/DDBJ whole genome shotgun (WGS) entry which is preliminary data.</text>
</comment>
<feature type="chain" id="PRO_5003277819" description="Flagellar biosynthetic protein FliP" evidence="14">
    <location>
        <begin position="27"/>
        <end position="300"/>
    </location>
</feature>
<dbReference type="OrthoDB" id="9805111at2"/>
<dbReference type="GO" id="GO:0005886">
    <property type="term" value="C:plasma membrane"/>
    <property type="evidence" value="ECO:0007669"/>
    <property type="project" value="UniProtKB-SubCell"/>
</dbReference>
<evidence type="ECO:0000256" key="7">
    <source>
        <dbReference type="ARBA" id="ARBA00022927"/>
    </source>
</evidence>
<dbReference type="NCBIfam" id="TIGR01103">
    <property type="entry name" value="fliP"/>
    <property type="match status" value="1"/>
</dbReference>
<evidence type="ECO:0000256" key="9">
    <source>
        <dbReference type="ARBA" id="ARBA00023136"/>
    </source>
</evidence>
<dbReference type="RefSeq" id="WP_008067799.1">
    <property type="nucleotide sequence ID" value="NZ_AQWK01000013.1"/>
</dbReference>
<keyword evidence="15" id="KW-0969">Cilium</keyword>
<accession>F1Z7P7</accession>
<dbReference type="HOGENOM" id="CLU_042028_3_0_5"/>
<evidence type="ECO:0000313" key="16">
    <source>
        <dbReference type="Proteomes" id="UP000004728"/>
    </source>
</evidence>
<keyword evidence="10" id="KW-0975">Bacterial flagellum</keyword>
<evidence type="ECO:0000256" key="5">
    <source>
        <dbReference type="ARBA" id="ARBA00022692"/>
    </source>
</evidence>
<keyword evidence="5 12" id="KW-0812">Transmembrane</keyword>
<evidence type="ECO:0000256" key="6">
    <source>
        <dbReference type="ARBA" id="ARBA00022795"/>
    </source>
</evidence>
<dbReference type="GO" id="GO:0009306">
    <property type="term" value="P:protein secretion"/>
    <property type="evidence" value="ECO:0007669"/>
    <property type="project" value="UniProtKB-UniRule"/>
</dbReference>
<keyword evidence="7 12" id="KW-0653">Protein transport</keyword>
<comment type="similarity">
    <text evidence="1 12">Belongs to the FliP/MopC/SpaP family.</text>
</comment>
<dbReference type="AlphaFoldDB" id="F1Z7P7"/>
<dbReference type="PRINTS" id="PR01302">
    <property type="entry name" value="TYPE3IMPPROT"/>
</dbReference>
<comment type="subcellular location">
    <subcellularLocation>
        <location evidence="12">Cell membrane</location>
        <topology evidence="12">Multi-pass membrane protein</topology>
    </subcellularLocation>
    <subcellularLocation>
        <location evidence="12">Bacterial flagellum basal body</location>
    </subcellularLocation>
</comment>
<feature type="region of interest" description="Disordered" evidence="13">
    <location>
        <begin position="38"/>
        <end position="66"/>
    </location>
</feature>
<reference evidence="15 16" key="1">
    <citation type="journal article" date="2012" name="J. Bacteriol.">
        <title>Draft Genome Sequence of Novosphingobium nitrogenifigens Y88T.</title>
        <authorList>
            <person name="Strabala T.J."/>
            <person name="Macdonald L."/>
            <person name="Liu V."/>
            <person name="Smit A.M."/>
        </authorList>
    </citation>
    <scope>NUCLEOTIDE SEQUENCE [LARGE SCALE GENOMIC DNA]</scope>
    <source>
        <strain evidence="15 16">DSM 19370</strain>
    </source>
</reference>
<feature type="signal peptide" evidence="14">
    <location>
        <begin position="1"/>
        <end position="26"/>
    </location>
</feature>
<name>F1Z7P7_9SPHN</name>
<dbReference type="Proteomes" id="UP000004728">
    <property type="component" value="Unassembled WGS sequence"/>
</dbReference>
<evidence type="ECO:0000256" key="2">
    <source>
        <dbReference type="ARBA" id="ARBA00021714"/>
    </source>
</evidence>
<evidence type="ECO:0000256" key="3">
    <source>
        <dbReference type="ARBA" id="ARBA00022448"/>
    </source>
</evidence>
<keyword evidence="9 12" id="KW-0472">Membrane</keyword>
<feature type="compositionally biased region" description="Low complexity" evidence="13">
    <location>
        <begin position="38"/>
        <end position="61"/>
    </location>
</feature>
<feature type="transmembrane region" description="Helical" evidence="12">
    <location>
        <begin position="241"/>
        <end position="267"/>
    </location>
</feature>
<sequence>MANKARKPAGWFCAALLVAATGPGLAAPAHAQAAPVATSSTSSSQSAVSQTTTTSTNAPAPGIVANPGPTGSAIPGALDRAFGELSGAQSKGSLSLSLQLLLLMGLLTILPSLVLMMTSFTRILIVLALLRQALGLQQSPPNPVLIGLSLFLSLFVMGPTLDRVNANAIQPYSAGTINAEQAFVNGGREFHAFMIRQTREHDLLMFADMAHAPRFASPADVPWTILLPAFVTSELKTAFQIGFMLFLPFLVIDLVVSSVLMSLGMMMMSPTVISLPFKLLLFVLVDGWALLMGSLASSFV</sequence>
<dbReference type="EMBL" id="AEWJ01000034">
    <property type="protein sequence ID" value="EGD59369.1"/>
    <property type="molecule type" value="Genomic_DNA"/>
</dbReference>
<keyword evidence="15" id="KW-0282">Flagellum</keyword>
<evidence type="ECO:0000256" key="13">
    <source>
        <dbReference type="SAM" id="MobiDB-lite"/>
    </source>
</evidence>
<keyword evidence="3 12" id="KW-0813">Transport</keyword>
<dbReference type="PROSITE" id="PS01060">
    <property type="entry name" value="FLIP_1"/>
    <property type="match status" value="1"/>
</dbReference>
<keyword evidence="14" id="KW-0732">Signal</keyword>
<dbReference type="GO" id="GO:0044781">
    <property type="term" value="P:bacterial-type flagellum organization"/>
    <property type="evidence" value="ECO:0007669"/>
    <property type="project" value="UniProtKB-UniRule"/>
</dbReference>
<keyword evidence="16" id="KW-1185">Reference proteome</keyword>
<keyword evidence="15" id="KW-0966">Cell projection</keyword>
<evidence type="ECO:0000313" key="15">
    <source>
        <dbReference type="EMBL" id="EGD59369.1"/>
    </source>
</evidence>
<dbReference type="InterPro" id="IPR005838">
    <property type="entry name" value="T3SS_IM_P"/>
</dbReference>
<dbReference type="eggNOG" id="COG1338">
    <property type="taxonomic scope" value="Bacteria"/>
</dbReference>
<dbReference type="Pfam" id="PF00813">
    <property type="entry name" value="FliP"/>
    <property type="match status" value="1"/>
</dbReference>
<keyword evidence="11 12" id="KW-1006">Bacterial flagellum protein export</keyword>
<evidence type="ECO:0000256" key="11">
    <source>
        <dbReference type="ARBA" id="ARBA00023225"/>
    </source>
</evidence>
<dbReference type="PANTHER" id="PTHR30587:SF0">
    <property type="entry name" value="FLAGELLAR BIOSYNTHETIC PROTEIN FLIP"/>
    <property type="match status" value="1"/>
</dbReference>
<evidence type="ECO:0000256" key="12">
    <source>
        <dbReference type="RuleBase" id="RU362069"/>
    </source>
</evidence>
<dbReference type="FunCoup" id="F1Z7P7">
    <property type="interactions" value="90"/>
</dbReference>
<dbReference type="InParanoid" id="F1Z7P7"/>
<dbReference type="GO" id="GO:0009425">
    <property type="term" value="C:bacterial-type flagellum basal body"/>
    <property type="evidence" value="ECO:0007669"/>
    <property type="project" value="UniProtKB-SubCell"/>
</dbReference>
<evidence type="ECO:0000256" key="8">
    <source>
        <dbReference type="ARBA" id="ARBA00022989"/>
    </source>
</evidence>
<evidence type="ECO:0000256" key="1">
    <source>
        <dbReference type="ARBA" id="ARBA00006257"/>
    </source>
</evidence>
<evidence type="ECO:0000256" key="10">
    <source>
        <dbReference type="ARBA" id="ARBA00023143"/>
    </source>
</evidence>
<dbReference type="PANTHER" id="PTHR30587">
    <property type="entry name" value="FLAGELLAR BIOSYNTHETIC PROTEIN FLIP"/>
    <property type="match status" value="1"/>
</dbReference>
<keyword evidence="4 12" id="KW-1003">Cell membrane</keyword>
<proteinExistence type="inferred from homology"/>